<keyword evidence="1" id="KW-0812">Transmembrane</keyword>
<dbReference type="AlphaFoldDB" id="A0A0X3V6W6"/>
<reference evidence="2 3" key="1">
    <citation type="submission" date="2015-10" db="EMBL/GenBank/DDBJ databases">
        <authorList>
            <person name="Gilbert D.G."/>
        </authorList>
    </citation>
    <scope>NUCLEOTIDE SEQUENCE [LARGE SCALE GENOMIC DNA]</scope>
    <source>
        <strain evidence="2 3">NRRL B-16712</strain>
    </source>
</reference>
<comment type="caution">
    <text evidence="2">The sequence shown here is derived from an EMBL/GenBank/DDBJ whole genome shotgun (WGS) entry which is preliminary data.</text>
</comment>
<evidence type="ECO:0000256" key="1">
    <source>
        <dbReference type="SAM" id="Phobius"/>
    </source>
</evidence>
<keyword evidence="1" id="KW-1133">Transmembrane helix</keyword>
<accession>A0A0X3V6W6</accession>
<dbReference type="InterPro" id="IPR045728">
    <property type="entry name" value="DUF6082"/>
</dbReference>
<keyword evidence="1" id="KW-0472">Membrane</keyword>
<gene>
    <name evidence="2" type="ORF">ADL15_07935</name>
</gene>
<organism evidence="2 3">
    <name type="scientific">Actinoplanes awajinensis subsp. mycoplanecinus</name>
    <dbReference type="NCBI Taxonomy" id="135947"/>
    <lineage>
        <taxon>Bacteria</taxon>
        <taxon>Bacillati</taxon>
        <taxon>Actinomycetota</taxon>
        <taxon>Actinomycetes</taxon>
        <taxon>Micromonosporales</taxon>
        <taxon>Micromonosporaceae</taxon>
        <taxon>Actinoplanes</taxon>
    </lineage>
</organism>
<sequence length="225" mass="24726">MSASALLLLFAVLVLAAGIAMTAVIGRFGNDVGWSRWSDVGEAFGAVNSVVSALAVAALLITWTLQSRDLATQRKILEDAQIALRRSADVGIRNLHVNLIRMAIENPDLAAVWPIDGVYDPVVRGQHMYANLMIQHVWLQFTAGLASREELINNLRHLFASPRVRDFWRDTADSRNNVYEAGTEESRLALIAEEIWTEYETVLRCSTPPGPYVREAGADPGRAAG</sequence>
<name>A0A0X3V6W6_9ACTN</name>
<keyword evidence="3" id="KW-1185">Reference proteome</keyword>
<dbReference type="Proteomes" id="UP000053244">
    <property type="component" value="Unassembled WGS sequence"/>
</dbReference>
<protein>
    <submittedName>
        <fullName evidence="2">Uncharacterized protein</fullName>
    </submittedName>
</protein>
<dbReference type="EMBL" id="LLZH01000037">
    <property type="protein sequence ID" value="KUL39972.1"/>
    <property type="molecule type" value="Genomic_DNA"/>
</dbReference>
<feature type="transmembrane region" description="Helical" evidence="1">
    <location>
        <begin position="46"/>
        <end position="65"/>
    </location>
</feature>
<evidence type="ECO:0000313" key="3">
    <source>
        <dbReference type="Proteomes" id="UP000053244"/>
    </source>
</evidence>
<evidence type="ECO:0000313" key="2">
    <source>
        <dbReference type="EMBL" id="KUL39972.1"/>
    </source>
</evidence>
<dbReference type="Pfam" id="PF19560">
    <property type="entry name" value="DUF6082"/>
    <property type="match status" value="1"/>
</dbReference>
<proteinExistence type="predicted"/>